<keyword evidence="1" id="KW-0343">GTPase activation</keyword>
<dbReference type="GO" id="GO:0031267">
    <property type="term" value="F:small GTPase binding"/>
    <property type="evidence" value="ECO:0007669"/>
    <property type="project" value="TreeGrafter"/>
</dbReference>
<dbReference type="Proteomes" id="UP000013827">
    <property type="component" value="Unassembled WGS sequence"/>
</dbReference>
<dbReference type="InterPro" id="IPR027038">
    <property type="entry name" value="RanGap"/>
</dbReference>
<dbReference type="RefSeq" id="XP_005781152.1">
    <property type="nucleotide sequence ID" value="XM_005781095.1"/>
</dbReference>
<organism evidence="5 6">
    <name type="scientific">Emiliania huxleyi (strain CCMP1516)</name>
    <dbReference type="NCBI Taxonomy" id="280463"/>
    <lineage>
        <taxon>Eukaryota</taxon>
        <taxon>Haptista</taxon>
        <taxon>Haptophyta</taxon>
        <taxon>Prymnesiophyceae</taxon>
        <taxon>Isochrysidales</taxon>
        <taxon>Noelaerhabdaceae</taxon>
        <taxon>Emiliania</taxon>
    </lineage>
</organism>
<reference evidence="5" key="2">
    <citation type="submission" date="2024-10" db="UniProtKB">
        <authorList>
            <consortium name="EnsemblProtists"/>
        </authorList>
    </citation>
    <scope>IDENTIFICATION</scope>
</reference>
<dbReference type="SUPFAM" id="SSF52047">
    <property type="entry name" value="RNI-like"/>
    <property type="match status" value="1"/>
</dbReference>
<feature type="compositionally biased region" description="Acidic residues" evidence="4">
    <location>
        <begin position="230"/>
        <end position="246"/>
    </location>
</feature>
<keyword evidence="6" id="KW-1185">Reference proteome</keyword>
<dbReference type="Gene3D" id="3.80.10.10">
    <property type="entry name" value="Ribonuclease Inhibitor"/>
    <property type="match status" value="1"/>
</dbReference>
<dbReference type="GO" id="GO:0005829">
    <property type="term" value="C:cytosol"/>
    <property type="evidence" value="ECO:0007669"/>
    <property type="project" value="TreeGrafter"/>
</dbReference>
<feature type="region of interest" description="Disordered" evidence="4">
    <location>
        <begin position="811"/>
        <end position="843"/>
    </location>
</feature>
<evidence type="ECO:0000313" key="5">
    <source>
        <dbReference type="EnsemblProtists" id="EOD28723"/>
    </source>
</evidence>
<keyword evidence="2" id="KW-0433">Leucine-rich repeat</keyword>
<dbReference type="Pfam" id="PF13516">
    <property type="entry name" value="LRR_6"/>
    <property type="match status" value="2"/>
</dbReference>
<reference evidence="6" key="1">
    <citation type="journal article" date="2013" name="Nature">
        <title>Pan genome of the phytoplankton Emiliania underpins its global distribution.</title>
        <authorList>
            <person name="Read B.A."/>
            <person name="Kegel J."/>
            <person name="Klute M.J."/>
            <person name="Kuo A."/>
            <person name="Lefebvre S.C."/>
            <person name="Maumus F."/>
            <person name="Mayer C."/>
            <person name="Miller J."/>
            <person name="Monier A."/>
            <person name="Salamov A."/>
            <person name="Young J."/>
            <person name="Aguilar M."/>
            <person name="Claverie J.M."/>
            <person name="Frickenhaus S."/>
            <person name="Gonzalez K."/>
            <person name="Herman E.K."/>
            <person name="Lin Y.C."/>
            <person name="Napier J."/>
            <person name="Ogata H."/>
            <person name="Sarno A.F."/>
            <person name="Shmutz J."/>
            <person name="Schroeder D."/>
            <person name="de Vargas C."/>
            <person name="Verret F."/>
            <person name="von Dassow P."/>
            <person name="Valentin K."/>
            <person name="Van de Peer Y."/>
            <person name="Wheeler G."/>
            <person name="Dacks J.B."/>
            <person name="Delwiche C.F."/>
            <person name="Dyhrman S.T."/>
            <person name="Glockner G."/>
            <person name="John U."/>
            <person name="Richards T."/>
            <person name="Worden A.Z."/>
            <person name="Zhang X."/>
            <person name="Grigoriev I.V."/>
            <person name="Allen A.E."/>
            <person name="Bidle K."/>
            <person name="Borodovsky M."/>
            <person name="Bowler C."/>
            <person name="Brownlee C."/>
            <person name="Cock J.M."/>
            <person name="Elias M."/>
            <person name="Gladyshev V.N."/>
            <person name="Groth M."/>
            <person name="Guda C."/>
            <person name="Hadaegh A."/>
            <person name="Iglesias-Rodriguez M.D."/>
            <person name="Jenkins J."/>
            <person name="Jones B.M."/>
            <person name="Lawson T."/>
            <person name="Leese F."/>
            <person name="Lindquist E."/>
            <person name="Lobanov A."/>
            <person name="Lomsadze A."/>
            <person name="Malik S.B."/>
            <person name="Marsh M.E."/>
            <person name="Mackinder L."/>
            <person name="Mock T."/>
            <person name="Mueller-Roeber B."/>
            <person name="Pagarete A."/>
            <person name="Parker M."/>
            <person name="Probert I."/>
            <person name="Quesneville H."/>
            <person name="Raines C."/>
            <person name="Rensing S.A."/>
            <person name="Riano-Pachon D.M."/>
            <person name="Richier S."/>
            <person name="Rokitta S."/>
            <person name="Shiraiwa Y."/>
            <person name="Soanes D.M."/>
            <person name="van der Giezen M."/>
            <person name="Wahlund T.M."/>
            <person name="Williams B."/>
            <person name="Wilson W."/>
            <person name="Wolfe G."/>
            <person name="Wurch L.L."/>
        </authorList>
    </citation>
    <scope>NUCLEOTIDE SEQUENCE</scope>
</reference>
<evidence type="ECO:0000313" key="6">
    <source>
        <dbReference type="Proteomes" id="UP000013827"/>
    </source>
</evidence>
<dbReference type="PANTHER" id="PTHR24113:SF12">
    <property type="entry name" value="RAN GTPASE-ACTIVATING PROTEIN 1"/>
    <property type="match status" value="1"/>
</dbReference>
<sequence>MPPSVTLAAAKEHDRLIADSLYELVGGGRVGRDDDRWVRALKQARLPVNMGGMGLTGAEDIRGAAWVGTWALVTRPIRELHRPFADLDISTAPGECFDELREAHTQLVSSHDLTDKCQRSWRTQVVCREVMSPGTATNEAKAEPRFRFFPHGLTPAAELLPLAQFSSTHECLHQAQRRYTSGVHHSNWLDLAKELTNEALRSGGRKAPSKGATRARQVVSVGATAAAVAGEEEEAEEEGEDGEEEDAPKGKLKELDGDYRFAREQDCDLRLFDFEAFGGFGKEVRSTLREAANQLSNKLSHAQHLDEVTWTTKNWHGLQMQRLSVVLHTAVAWQTASTLVGHRETRHLCETLSLVHRETETPCGKFSMMVLMRHSIVSRSSSSVKAALIVFALRQTRLVCAAAALGIPSVDERELENLLKQWRKFGGGDLEPVLASGAVSLLDARWIISHAEAGGVLTHRQALPKEAFLSLGDLVEACSNGLPILQLSCPWLTKNHPDPIGENLRRVAKALKALTRLGPRFTRLGVFWDFGSLHQHPDPESGVMRTDEENALFKQGLGCLGMFYSHQETTVLRLTTFPEGYKKEDQPEGANVSEYYDRGWCFTESAMASLTKDFRKSLDLGRMCDDKEYAFRFELIEDCTQGGGRRPPLLPSAFAEELETKSFTNGKDDKPLVKQLYEAAFKEQFGKATRLTYSRLGWGDAEAAQLAEVLASGAAPRLKTLYLHSNQIGDEGCKALAAALGKEGALPRLEELVLHRNRIGDEGLRVLATALEQTGAAPQLQDITLDAQFSARGINALAATSRYQVFVEGGVKQEEDPAGQEDPASKRRALPARRRGTADKPREHRLLVRPGRCNFAEV</sequence>
<dbReference type="InterPro" id="IPR001611">
    <property type="entry name" value="Leu-rich_rpt"/>
</dbReference>
<evidence type="ECO:0000256" key="4">
    <source>
        <dbReference type="SAM" id="MobiDB-lite"/>
    </source>
</evidence>
<dbReference type="GO" id="GO:0048471">
    <property type="term" value="C:perinuclear region of cytoplasm"/>
    <property type="evidence" value="ECO:0007669"/>
    <property type="project" value="TreeGrafter"/>
</dbReference>
<protein>
    <submittedName>
        <fullName evidence="5">Uncharacterized protein</fullName>
    </submittedName>
</protein>
<keyword evidence="3" id="KW-0677">Repeat</keyword>
<evidence type="ECO:0000256" key="2">
    <source>
        <dbReference type="ARBA" id="ARBA00022614"/>
    </source>
</evidence>
<dbReference type="GeneID" id="17274268"/>
<evidence type="ECO:0000256" key="3">
    <source>
        <dbReference type="ARBA" id="ARBA00022737"/>
    </source>
</evidence>
<evidence type="ECO:0000256" key="1">
    <source>
        <dbReference type="ARBA" id="ARBA00022468"/>
    </source>
</evidence>
<feature type="compositionally biased region" description="Basic residues" evidence="4">
    <location>
        <begin position="826"/>
        <end position="835"/>
    </location>
</feature>
<name>A0A0D3JYY8_EMIH1</name>
<dbReference type="PANTHER" id="PTHR24113">
    <property type="entry name" value="RAN GTPASE-ACTIVATING PROTEIN 1"/>
    <property type="match status" value="1"/>
</dbReference>
<feature type="region of interest" description="Disordered" evidence="4">
    <location>
        <begin position="223"/>
        <end position="253"/>
    </location>
</feature>
<dbReference type="GO" id="GO:0005096">
    <property type="term" value="F:GTPase activator activity"/>
    <property type="evidence" value="ECO:0007669"/>
    <property type="project" value="UniProtKB-KW"/>
</dbReference>
<dbReference type="EnsemblProtists" id="EOD28723">
    <property type="protein sequence ID" value="EOD28723"/>
    <property type="gene ID" value="EMIHUDRAFT_114115"/>
</dbReference>
<dbReference type="PaxDb" id="2903-EOD28723"/>
<proteinExistence type="predicted"/>
<dbReference type="SMART" id="SM00368">
    <property type="entry name" value="LRR_RI"/>
    <property type="match status" value="2"/>
</dbReference>
<dbReference type="GO" id="GO:0006913">
    <property type="term" value="P:nucleocytoplasmic transport"/>
    <property type="evidence" value="ECO:0007669"/>
    <property type="project" value="TreeGrafter"/>
</dbReference>
<dbReference type="AlphaFoldDB" id="A0A0D3JYY8"/>
<dbReference type="InterPro" id="IPR032675">
    <property type="entry name" value="LRR_dom_sf"/>
</dbReference>
<dbReference type="KEGG" id="ehx:EMIHUDRAFT_114115"/>
<dbReference type="HOGENOM" id="CLU_333297_0_0_1"/>
<dbReference type="GO" id="GO:0005634">
    <property type="term" value="C:nucleus"/>
    <property type="evidence" value="ECO:0007669"/>
    <property type="project" value="TreeGrafter"/>
</dbReference>
<dbReference type="eggNOG" id="ENOG502QTEA">
    <property type="taxonomic scope" value="Eukaryota"/>
</dbReference>
<accession>A0A0D3JYY8</accession>